<feature type="compositionally biased region" description="Basic and acidic residues" evidence="1">
    <location>
        <begin position="463"/>
        <end position="542"/>
    </location>
</feature>
<dbReference type="GO" id="GO:0006900">
    <property type="term" value="P:vesicle budding from membrane"/>
    <property type="evidence" value="ECO:0007669"/>
    <property type="project" value="TreeGrafter"/>
</dbReference>
<evidence type="ECO:0000313" key="2">
    <source>
        <dbReference type="EMBL" id="KXS98306.1"/>
    </source>
</evidence>
<dbReference type="GO" id="GO:0032511">
    <property type="term" value="P:late endosome to vacuole transport via multivesicular body sorting pathway"/>
    <property type="evidence" value="ECO:0007669"/>
    <property type="project" value="TreeGrafter"/>
</dbReference>
<dbReference type="STRING" id="321146.A0A139H767"/>
<dbReference type="GO" id="GO:0005771">
    <property type="term" value="C:multivesicular body"/>
    <property type="evidence" value="ECO:0007669"/>
    <property type="project" value="TreeGrafter"/>
</dbReference>
<feature type="region of interest" description="Disordered" evidence="1">
    <location>
        <begin position="463"/>
        <end position="552"/>
    </location>
</feature>
<sequence>MGFCERKVLDPGSGECLGEHVIATSLFTPGSLFSAHLLPRYRAQPQPHRHIAQEVVSLDMSELLEFLRTHDEAFRSRSRLASLYSDFRLQRNTNPDGYHANSSAWLRALSSAAKAGLIPSQTLSSNSRFILESSPELLRELQTQEYGQPLALGAVLEDAVKSKALVPLTEFLENKQSLYHKSWIPTPWQVLTWALRQAGLVGGDAQDKLVRGRFVVVANVEKAAKAVIQRAGKISTSDADRIYSKDLFAKTFSTTLGVDTISPHDLDVLLTHLSRDLRALAYEKESGVVKFKTTAEPQPAPITSEDRSIASLRTLIVDLQPQLESLTSRVAELDMAARTAVSEKQIIKAKTALRQKKMADTKLQQRSDMLAQLEGVYASIEQASDQVQIVKVLEDSGKTLKSLNAQTGGADKVSEVMDDLRESMLDTEQIGNAINEVSAGEIDEGEVEDELEALETIEREKIEAKEREEREKREAKEREEREKQEAEEAEKTRLRLAELESAPKEAGEKAGEKADEKADEQADEKADEKAHEKADEKAEGDVAGKVAQETAA</sequence>
<dbReference type="Pfam" id="PF03357">
    <property type="entry name" value="Snf7"/>
    <property type="match status" value="1"/>
</dbReference>
<gene>
    <name evidence="2" type="ORF">AC578_6829</name>
</gene>
<evidence type="ECO:0008006" key="4">
    <source>
        <dbReference type="Google" id="ProtNLM"/>
    </source>
</evidence>
<dbReference type="GO" id="GO:0009898">
    <property type="term" value="C:cytoplasmic side of plasma membrane"/>
    <property type="evidence" value="ECO:0007669"/>
    <property type="project" value="TreeGrafter"/>
</dbReference>
<name>A0A139H767_9PEZI</name>
<dbReference type="OrthoDB" id="10250120at2759"/>
<dbReference type="EMBL" id="LFZN01000116">
    <property type="protein sequence ID" value="KXS98306.1"/>
    <property type="molecule type" value="Genomic_DNA"/>
</dbReference>
<organism evidence="2 3">
    <name type="scientific">Pseudocercospora eumusae</name>
    <dbReference type="NCBI Taxonomy" id="321146"/>
    <lineage>
        <taxon>Eukaryota</taxon>
        <taxon>Fungi</taxon>
        <taxon>Dikarya</taxon>
        <taxon>Ascomycota</taxon>
        <taxon>Pezizomycotina</taxon>
        <taxon>Dothideomycetes</taxon>
        <taxon>Dothideomycetidae</taxon>
        <taxon>Mycosphaerellales</taxon>
        <taxon>Mycosphaerellaceae</taxon>
        <taxon>Pseudocercospora</taxon>
    </lineage>
</organism>
<protein>
    <recommendedName>
        <fullName evidence="4">SNF7 family protein</fullName>
    </recommendedName>
</protein>
<reference evidence="2 3" key="1">
    <citation type="submission" date="2015-07" db="EMBL/GenBank/DDBJ databases">
        <title>Comparative genomics of the Sigatoka disease complex on banana suggests a link between parallel evolutionary changes in Pseudocercospora fijiensis and Pseudocercospora eumusae and increased virulence on the banana host.</title>
        <authorList>
            <person name="Chang T.-C."/>
            <person name="Salvucci A."/>
            <person name="Crous P.W."/>
            <person name="Stergiopoulos I."/>
        </authorList>
    </citation>
    <scope>NUCLEOTIDE SEQUENCE [LARGE SCALE GENOMIC DNA]</scope>
    <source>
        <strain evidence="2 3">CBS 114824</strain>
    </source>
</reference>
<evidence type="ECO:0000313" key="3">
    <source>
        <dbReference type="Proteomes" id="UP000070133"/>
    </source>
</evidence>
<dbReference type="InterPro" id="IPR005024">
    <property type="entry name" value="Snf7_fam"/>
</dbReference>
<dbReference type="Proteomes" id="UP000070133">
    <property type="component" value="Unassembled WGS sequence"/>
</dbReference>
<comment type="caution">
    <text evidence="2">The sequence shown here is derived from an EMBL/GenBank/DDBJ whole genome shotgun (WGS) entry which is preliminary data.</text>
</comment>
<accession>A0A139H767</accession>
<evidence type="ECO:0000256" key="1">
    <source>
        <dbReference type="SAM" id="MobiDB-lite"/>
    </source>
</evidence>
<keyword evidence="3" id="KW-1185">Reference proteome</keyword>
<dbReference type="PANTHER" id="PTHR22761:SF18">
    <property type="entry name" value="SORTING PROTEIN SNF7 FAMILY PROTEIN, PUTATIVE (AFU_ORTHOLOGUE AFUA_2G16692)-RELATED"/>
    <property type="match status" value="1"/>
</dbReference>
<dbReference type="GO" id="GO:0000815">
    <property type="term" value="C:ESCRT III complex"/>
    <property type="evidence" value="ECO:0007669"/>
    <property type="project" value="TreeGrafter"/>
</dbReference>
<dbReference type="Gene3D" id="6.10.140.1230">
    <property type="match status" value="1"/>
</dbReference>
<proteinExistence type="predicted"/>
<dbReference type="AlphaFoldDB" id="A0A139H767"/>
<dbReference type="PANTHER" id="PTHR22761">
    <property type="entry name" value="CHARGED MULTIVESICULAR BODY PROTEIN"/>
    <property type="match status" value="1"/>
</dbReference>